<dbReference type="Proteomes" id="UP000215196">
    <property type="component" value="Chromosome 1"/>
</dbReference>
<dbReference type="AlphaFoldDB" id="A0A239WDH1"/>
<dbReference type="RefSeq" id="WP_095069333.1">
    <property type="nucleotide sequence ID" value="NZ_LT906465.1"/>
</dbReference>
<evidence type="ECO:0000313" key="2">
    <source>
        <dbReference type="EMBL" id="SNV31968.1"/>
    </source>
</evidence>
<dbReference type="GO" id="GO:0005524">
    <property type="term" value="F:ATP binding"/>
    <property type="evidence" value="ECO:0007669"/>
    <property type="project" value="InterPro"/>
</dbReference>
<protein>
    <submittedName>
        <fullName evidence="2">Uncharacterized protein</fullName>
    </submittedName>
</protein>
<proteinExistence type="predicted"/>
<dbReference type="InterPro" id="IPR000212">
    <property type="entry name" value="DNA_helicase_UvrD/REP"/>
</dbReference>
<name>A0A239WDH1_9FLAO</name>
<dbReference type="InterPro" id="IPR027417">
    <property type="entry name" value="P-loop_NTPase"/>
</dbReference>
<keyword evidence="1" id="KW-0175">Coiled coil</keyword>
<feature type="coiled-coil region" evidence="1">
    <location>
        <begin position="145"/>
        <end position="175"/>
    </location>
</feature>
<gene>
    <name evidence="2" type="ORF">SAMEA4412677_00084</name>
</gene>
<dbReference type="KEGG" id="ctak:4412677_00084"/>
<evidence type="ECO:0000256" key="1">
    <source>
        <dbReference type="SAM" id="Coils"/>
    </source>
</evidence>
<dbReference type="GO" id="GO:0003678">
    <property type="term" value="F:DNA helicase activity"/>
    <property type="evidence" value="ECO:0007669"/>
    <property type="project" value="InterPro"/>
</dbReference>
<dbReference type="GO" id="GO:0003677">
    <property type="term" value="F:DNA binding"/>
    <property type="evidence" value="ECO:0007669"/>
    <property type="project" value="InterPro"/>
</dbReference>
<dbReference type="EMBL" id="LT906465">
    <property type="protein sequence ID" value="SNV31968.1"/>
    <property type="molecule type" value="Genomic_DNA"/>
</dbReference>
<dbReference type="Gene3D" id="3.40.50.300">
    <property type="entry name" value="P-loop containing nucleotide triphosphate hydrolases"/>
    <property type="match status" value="2"/>
</dbReference>
<evidence type="ECO:0000313" key="3">
    <source>
        <dbReference type="Proteomes" id="UP000215196"/>
    </source>
</evidence>
<reference evidence="2 3" key="1">
    <citation type="submission" date="2017-06" db="EMBL/GenBank/DDBJ databases">
        <authorList>
            <consortium name="Pathogen Informatics"/>
        </authorList>
    </citation>
    <scope>NUCLEOTIDE SEQUENCE [LARGE SCALE GENOMIC DNA]</scope>
    <source>
        <strain evidence="2 3">NCTC13490</strain>
    </source>
</reference>
<dbReference type="SUPFAM" id="SSF52540">
    <property type="entry name" value="P-loop containing nucleoside triphosphate hydrolases"/>
    <property type="match status" value="1"/>
</dbReference>
<organism evidence="2 3">
    <name type="scientific">Chryseobacterium taklimakanense</name>
    <dbReference type="NCBI Taxonomy" id="536441"/>
    <lineage>
        <taxon>Bacteria</taxon>
        <taxon>Pseudomonadati</taxon>
        <taxon>Bacteroidota</taxon>
        <taxon>Flavobacteriia</taxon>
        <taxon>Flavobacteriales</taxon>
        <taxon>Weeksellaceae</taxon>
        <taxon>Chryseobacterium group</taxon>
        <taxon>Chryseobacterium</taxon>
    </lineage>
</organism>
<sequence length="895" mass="103414">MKESIFDIAKAIDRHRQLEFASETLNNAVGRCKVLYDGTEQQFWLINSEGNVKTSKDWFGNPIANTAFVDAKPYSKDGFTVPKHSYLASILIQNNEGSHAYRSPNGEKIIEIFNRATYDPSPSAVAENIKINIASDSRKYAYQLISEILELKKSLEKDEKAIEEAKNKENQEAVDKLILELDLKRKQFDEKLASAKNFIRTHAELRYQPILDPVQDKVKSSKIFNGNLIINGGPGTGKTTSLIQRIKFLTSQTIEEFTNISSAQRQVLFDQKKSWIFFTPNELLKLFLNNSMVKEELLANDDTVRVWQDYKPYLFLEFKLSDSVKKKPFLFYKRDQDITMLPEDAAKLQELISKFEKYFISLQKQKLDKIKNLDISLFSWKDVGNTIKRDSVGNADIDIPGFMLLFLNLQEKYQDLSKSVADDFNKMIQRAAAIVLTEVKKDTARYQELVKMIASENLTETDNEQDEDEDIDRENFEETVEENPADTDLKLIAVIKSLVRKNALKKFDNITKLTGRDKKYLEKIPESQEVVNGDKIGEIAFFRKYFERLTKGIMVNIYQEIPSAYKKFRRSEIASQSVLWNFSLLEKLVKENNIRLHVDEQAFIIMFINKLNNLLAKNHRLLYNNTNHPFVETFRQYCKAVIGIDEATDFRLIDLLCMSSFNNPDFNSVTLSGDMMQKLTKDGLKSWDDYRKFFKDTEIYDLEISYRQSQTLLALAQIIYKGVNKQEAVYKSFISPSDMEPVPLLLISDDEDEKLQWIVNRILEIRAAYSFIPSIAIFVPLEQDVERCAKKLGDFDELSDVGINVKACKDGEVLGNKDTVRVFSIDKIKGLEFEAAFFHNVDNILRSDVSDEMFLKFMYVGLSRASFYLAMTLNDNLPEKVSAIQDYFKTEQNWK</sequence>
<accession>A0A239WDH1</accession>
<keyword evidence="3" id="KW-1185">Reference proteome</keyword>
<dbReference type="PANTHER" id="PTHR11070">
    <property type="entry name" value="UVRD / RECB / PCRA DNA HELICASE FAMILY MEMBER"/>
    <property type="match status" value="1"/>
</dbReference>